<dbReference type="Proteomes" id="UP000305948">
    <property type="component" value="Unassembled WGS sequence"/>
</dbReference>
<feature type="transmembrane region" description="Helical" evidence="2">
    <location>
        <begin position="245"/>
        <end position="265"/>
    </location>
</feature>
<dbReference type="InterPro" id="IPR045340">
    <property type="entry name" value="DUF6533"/>
</dbReference>
<accession>A0A5C3MYQ0</accession>
<organism evidence="4 5">
    <name type="scientific">Heliocybe sulcata</name>
    <dbReference type="NCBI Taxonomy" id="5364"/>
    <lineage>
        <taxon>Eukaryota</taxon>
        <taxon>Fungi</taxon>
        <taxon>Dikarya</taxon>
        <taxon>Basidiomycota</taxon>
        <taxon>Agaricomycotina</taxon>
        <taxon>Agaricomycetes</taxon>
        <taxon>Gloeophyllales</taxon>
        <taxon>Gloeophyllaceae</taxon>
        <taxon>Heliocybe</taxon>
    </lineage>
</organism>
<dbReference type="OrthoDB" id="3251775at2759"/>
<keyword evidence="2" id="KW-1133">Transmembrane helix</keyword>
<gene>
    <name evidence="4" type="ORF">OE88DRAFT_1681978</name>
</gene>
<keyword evidence="2" id="KW-0472">Membrane</keyword>
<name>A0A5C3MYQ0_9AGAM</name>
<evidence type="ECO:0000259" key="3">
    <source>
        <dbReference type="Pfam" id="PF20151"/>
    </source>
</evidence>
<protein>
    <recommendedName>
        <fullName evidence="3">DUF6533 domain-containing protein</fullName>
    </recommendedName>
</protein>
<feature type="transmembrane region" description="Helical" evidence="2">
    <location>
        <begin position="219"/>
        <end position="239"/>
    </location>
</feature>
<feature type="transmembrane region" description="Helical" evidence="2">
    <location>
        <begin position="178"/>
        <end position="198"/>
    </location>
</feature>
<dbReference type="AlphaFoldDB" id="A0A5C3MYQ0"/>
<sequence>MADSLPSQFLDELHEVEFILRNVQAIRFLSAAGLVILLWDHLLTFDDEVEYIWNARWAAPKILFLIVRYIVPVGLIINSYQLSGLVPHHLSDTVCKVWLAVAIYMGMVSIAVGNFLVLLRLWILWDRKRKLVYSTLLIFVLTQIASIATMTTVVVHFIPVLYFDKDLNMCSVSAKSNVMGLWLPGIIFEVMVFITVCWNAIDRPMSVNNPLGQALVRDGFGYFITLTLLRVFNLVLAIVAPLSLLFLGVFFIWSCTNIVVTRLILNSRKLSRQAKMEAEEDLDELEDVQDDSDDSVRLRRYDSDDGVRIIRTETRSCEEYELH</sequence>
<keyword evidence="2" id="KW-0812">Transmembrane</keyword>
<feature type="transmembrane region" description="Helical" evidence="2">
    <location>
        <begin position="131"/>
        <end position="158"/>
    </location>
</feature>
<evidence type="ECO:0000313" key="4">
    <source>
        <dbReference type="EMBL" id="TFK49992.1"/>
    </source>
</evidence>
<evidence type="ECO:0000313" key="5">
    <source>
        <dbReference type="Proteomes" id="UP000305948"/>
    </source>
</evidence>
<proteinExistence type="predicted"/>
<dbReference type="EMBL" id="ML213514">
    <property type="protein sequence ID" value="TFK49992.1"/>
    <property type="molecule type" value="Genomic_DNA"/>
</dbReference>
<keyword evidence="1" id="KW-0175">Coiled coil</keyword>
<feature type="domain" description="DUF6533" evidence="3">
    <location>
        <begin position="29"/>
        <end position="72"/>
    </location>
</feature>
<feature type="transmembrane region" description="Helical" evidence="2">
    <location>
        <begin position="97"/>
        <end position="119"/>
    </location>
</feature>
<reference evidence="4 5" key="1">
    <citation type="journal article" date="2019" name="Nat. Ecol. Evol.">
        <title>Megaphylogeny resolves global patterns of mushroom evolution.</title>
        <authorList>
            <person name="Varga T."/>
            <person name="Krizsan K."/>
            <person name="Foldi C."/>
            <person name="Dima B."/>
            <person name="Sanchez-Garcia M."/>
            <person name="Sanchez-Ramirez S."/>
            <person name="Szollosi G.J."/>
            <person name="Szarkandi J.G."/>
            <person name="Papp V."/>
            <person name="Albert L."/>
            <person name="Andreopoulos W."/>
            <person name="Angelini C."/>
            <person name="Antonin V."/>
            <person name="Barry K.W."/>
            <person name="Bougher N.L."/>
            <person name="Buchanan P."/>
            <person name="Buyck B."/>
            <person name="Bense V."/>
            <person name="Catcheside P."/>
            <person name="Chovatia M."/>
            <person name="Cooper J."/>
            <person name="Damon W."/>
            <person name="Desjardin D."/>
            <person name="Finy P."/>
            <person name="Geml J."/>
            <person name="Haridas S."/>
            <person name="Hughes K."/>
            <person name="Justo A."/>
            <person name="Karasinski D."/>
            <person name="Kautmanova I."/>
            <person name="Kiss B."/>
            <person name="Kocsube S."/>
            <person name="Kotiranta H."/>
            <person name="LaButti K.M."/>
            <person name="Lechner B.E."/>
            <person name="Liimatainen K."/>
            <person name="Lipzen A."/>
            <person name="Lukacs Z."/>
            <person name="Mihaltcheva S."/>
            <person name="Morgado L.N."/>
            <person name="Niskanen T."/>
            <person name="Noordeloos M.E."/>
            <person name="Ohm R.A."/>
            <person name="Ortiz-Santana B."/>
            <person name="Ovrebo C."/>
            <person name="Racz N."/>
            <person name="Riley R."/>
            <person name="Savchenko A."/>
            <person name="Shiryaev A."/>
            <person name="Soop K."/>
            <person name="Spirin V."/>
            <person name="Szebenyi C."/>
            <person name="Tomsovsky M."/>
            <person name="Tulloss R.E."/>
            <person name="Uehling J."/>
            <person name="Grigoriev I.V."/>
            <person name="Vagvolgyi C."/>
            <person name="Papp T."/>
            <person name="Martin F.M."/>
            <person name="Miettinen O."/>
            <person name="Hibbett D.S."/>
            <person name="Nagy L.G."/>
        </authorList>
    </citation>
    <scope>NUCLEOTIDE SEQUENCE [LARGE SCALE GENOMIC DNA]</scope>
    <source>
        <strain evidence="4 5">OMC1185</strain>
    </source>
</reference>
<evidence type="ECO:0000256" key="2">
    <source>
        <dbReference type="SAM" id="Phobius"/>
    </source>
</evidence>
<keyword evidence="5" id="KW-1185">Reference proteome</keyword>
<feature type="coiled-coil region" evidence="1">
    <location>
        <begin position="268"/>
        <end position="295"/>
    </location>
</feature>
<feature type="transmembrane region" description="Helical" evidence="2">
    <location>
        <begin position="57"/>
        <end position="77"/>
    </location>
</feature>
<feature type="transmembrane region" description="Helical" evidence="2">
    <location>
        <begin position="25"/>
        <end position="45"/>
    </location>
</feature>
<dbReference type="Pfam" id="PF20151">
    <property type="entry name" value="DUF6533"/>
    <property type="match status" value="1"/>
</dbReference>
<evidence type="ECO:0000256" key="1">
    <source>
        <dbReference type="SAM" id="Coils"/>
    </source>
</evidence>